<dbReference type="EMBL" id="MH001226">
    <property type="protein sequence ID" value="AYC65870.1"/>
    <property type="molecule type" value="Genomic_DNA"/>
</dbReference>
<evidence type="ECO:0000256" key="1">
    <source>
        <dbReference type="ARBA" id="ARBA00003257"/>
    </source>
</evidence>
<keyword evidence="19" id="KW-0732">Signal</keyword>
<keyword evidence="14" id="KW-0830">Ubiquinone</keyword>
<evidence type="ECO:0000256" key="19">
    <source>
        <dbReference type="SAM" id="SignalP"/>
    </source>
</evidence>
<keyword evidence="10" id="KW-1278">Translocase</keyword>
<evidence type="ECO:0000256" key="6">
    <source>
        <dbReference type="ARBA" id="ARBA00022448"/>
    </source>
</evidence>
<protein>
    <recommendedName>
        <fullName evidence="5">NADH-ubiquinone oxidoreductase chain 2</fullName>
        <ecNumber evidence="4">7.1.1.2</ecNumber>
    </recommendedName>
    <alternativeName>
        <fullName evidence="17">NADH dehydrogenase subunit 2</fullName>
    </alternativeName>
</protein>
<evidence type="ECO:0000256" key="18">
    <source>
        <dbReference type="ARBA" id="ARBA00049551"/>
    </source>
</evidence>
<dbReference type="GO" id="GO:0008137">
    <property type="term" value="F:NADH dehydrogenase (ubiquinone) activity"/>
    <property type="evidence" value="ECO:0007669"/>
    <property type="project" value="UniProtKB-EC"/>
</dbReference>
<dbReference type="PANTHER" id="PTHR46552">
    <property type="entry name" value="NADH-UBIQUINONE OXIDOREDUCTASE CHAIN 2"/>
    <property type="match status" value="1"/>
</dbReference>
<keyword evidence="8" id="KW-0812">Transmembrane</keyword>
<dbReference type="AlphaFoldDB" id="A0A386B2A3"/>
<evidence type="ECO:0000256" key="15">
    <source>
        <dbReference type="ARBA" id="ARBA00023128"/>
    </source>
</evidence>
<sequence length="323" mass="37893">MVCLFIMMAIVWSMVSASCPNLVSAWFCLEINAYIFVPLFLYNKWDQLPMKSSIWKFFVVQSVSTCLFILYLVMPYDFLSSYPNFGGLMIWLAMFYKMGIPPFQGWLLEVCERATWMNFYVLNVIQKLPPLVVIMTFNQGNTLTFLFLWALFFMFFSLKSTFYYPSSRQFFVFSSIMNMGWMVYSVFTGNFLTFLIYFVYSILMMVVLLRMGTKKNLDFSGFFGYKPSRRVSMFILILSLLGMPPLLGFFPKLLILIQGDIASFGFVIVCTSLFIYIYSKLFMLMIFLRGYSHKDFKKGNLVMDILTYMSLFLNLLGFLFFLN</sequence>
<geneLocation type="mitochondrion" evidence="21"/>
<reference evidence="21" key="1">
    <citation type="journal article" date="2018" name="Syst. Biol.">
        <title>Mitochondrial Genome Fragmentation Unites the Parasitic Lice of Eutherian Mammals.</title>
        <authorList>
            <person name="Song F."/>
            <person name="Li H."/>
            <person name="Liu G.-H."/>
            <person name="Wang W."/>
            <person name="James P."/>
            <person name="Colwell D.D."/>
            <person name="Tran A."/>
            <person name="Gong S."/>
            <person name="Cai W."/>
            <person name="Shao R."/>
        </authorList>
    </citation>
    <scope>NUCLEOTIDE SEQUENCE</scope>
</reference>
<evidence type="ECO:0000256" key="3">
    <source>
        <dbReference type="ARBA" id="ARBA00007012"/>
    </source>
</evidence>
<dbReference type="GO" id="GO:0005743">
    <property type="term" value="C:mitochondrial inner membrane"/>
    <property type="evidence" value="ECO:0007669"/>
    <property type="project" value="UniProtKB-SubCell"/>
</dbReference>
<keyword evidence="16" id="KW-0472">Membrane</keyword>
<dbReference type="InterPro" id="IPR050175">
    <property type="entry name" value="Complex_I_Subunit_2"/>
</dbReference>
<evidence type="ECO:0000313" key="21">
    <source>
        <dbReference type="EMBL" id="AYC65870.1"/>
    </source>
</evidence>
<name>A0A386B2A3_9NEOP</name>
<dbReference type="InterPro" id="IPR001750">
    <property type="entry name" value="ND/Mrp_TM"/>
</dbReference>
<comment type="catalytic activity">
    <reaction evidence="18">
        <text>a ubiquinone + NADH + 5 H(+)(in) = a ubiquinol + NAD(+) + 4 H(+)(out)</text>
        <dbReference type="Rhea" id="RHEA:29091"/>
        <dbReference type="Rhea" id="RHEA-COMP:9565"/>
        <dbReference type="Rhea" id="RHEA-COMP:9566"/>
        <dbReference type="ChEBI" id="CHEBI:15378"/>
        <dbReference type="ChEBI" id="CHEBI:16389"/>
        <dbReference type="ChEBI" id="CHEBI:17976"/>
        <dbReference type="ChEBI" id="CHEBI:57540"/>
        <dbReference type="ChEBI" id="CHEBI:57945"/>
        <dbReference type="EC" id="7.1.1.2"/>
    </reaction>
</comment>
<evidence type="ECO:0000256" key="9">
    <source>
        <dbReference type="ARBA" id="ARBA00022792"/>
    </source>
</evidence>
<keyword evidence="11" id="KW-0249">Electron transport</keyword>
<evidence type="ECO:0000256" key="14">
    <source>
        <dbReference type="ARBA" id="ARBA00023075"/>
    </source>
</evidence>
<comment type="subcellular location">
    <subcellularLocation>
        <location evidence="2">Mitochondrion inner membrane</location>
        <topology evidence="2">Multi-pass membrane protein</topology>
    </subcellularLocation>
</comment>
<evidence type="ECO:0000256" key="4">
    <source>
        <dbReference type="ARBA" id="ARBA00012944"/>
    </source>
</evidence>
<organism evidence="21">
    <name type="scientific">Falcolipeurus quadripustulatus</name>
    <dbReference type="NCBI Taxonomy" id="2358485"/>
    <lineage>
        <taxon>Eukaryota</taxon>
        <taxon>Metazoa</taxon>
        <taxon>Ecdysozoa</taxon>
        <taxon>Arthropoda</taxon>
        <taxon>Hexapoda</taxon>
        <taxon>Insecta</taxon>
        <taxon>Pterygota</taxon>
        <taxon>Neoptera</taxon>
        <taxon>Paraneoptera</taxon>
        <taxon>Psocodea</taxon>
        <taxon>Troctomorpha</taxon>
        <taxon>Phthiraptera</taxon>
        <taxon>Ischnocera</taxon>
        <taxon>Philopteridae</taxon>
        <taxon>Falcolipeurus</taxon>
    </lineage>
</organism>
<gene>
    <name evidence="21" type="primary">ND2</name>
</gene>
<keyword evidence="12" id="KW-1133">Transmembrane helix</keyword>
<dbReference type="PANTHER" id="PTHR46552:SF1">
    <property type="entry name" value="NADH-UBIQUINONE OXIDOREDUCTASE CHAIN 2"/>
    <property type="match status" value="1"/>
</dbReference>
<keyword evidence="7" id="KW-0679">Respiratory chain</keyword>
<evidence type="ECO:0000256" key="2">
    <source>
        <dbReference type="ARBA" id="ARBA00004448"/>
    </source>
</evidence>
<proteinExistence type="inferred from homology"/>
<keyword evidence="15 21" id="KW-0496">Mitochondrion</keyword>
<keyword evidence="9" id="KW-0999">Mitochondrion inner membrane</keyword>
<evidence type="ECO:0000259" key="20">
    <source>
        <dbReference type="Pfam" id="PF00361"/>
    </source>
</evidence>
<feature type="domain" description="NADH:quinone oxidoreductase/Mrp antiporter transmembrane" evidence="20">
    <location>
        <begin position="21"/>
        <end position="270"/>
    </location>
</feature>
<keyword evidence="13" id="KW-0520">NAD</keyword>
<evidence type="ECO:0000256" key="17">
    <source>
        <dbReference type="ARBA" id="ARBA00031028"/>
    </source>
</evidence>
<evidence type="ECO:0000256" key="16">
    <source>
        <dbReference type="ARBA" id="ARBA00023136"/>
    </source>
</evidence>
<dbReference type="GO" id="GO:0006120">
    <property type="term" value="P:mitochondrial electron transport, NADH to ubiquinone"/>
    <property type="evidence" value="ECO:0007669"/>
    <property type="project" value="TreeGrafter"/>
</dbReference>
<keyword evidence="6" id="KW-0813">Transport</keyword>
<evidence type="ECO:0000256" key="11">
    <source>
        <dbReference type="ARBA" id="ARBA00022982"/>
    </source>
</evidence>
<evidence type="ECO:0000256" key="12">
    <source>
        <dbReference type="ARBA" id="ARBA00022989"/>
    </source>
</evidence>
<evidence type="ECO:0000256" key="5">
    <source>
        <dbReference type="ARBA" id="ARBA00021008"/>
    </source>
</evidence>
<evidence type="ECO:0000256" key="7">
    <source>
        <dbReference type="ARBA" id="ARBA00022660"/>
    </source>
</evidence>
<evidence type="ECO:0000256" key="13">
    <source>
        <dbReference type="ARBA" id="ARBA00023027"/>
    </source>
</evidence>
<evidence type="ECO:0000256" key="10">
    <source>
        <dbReference type="ARBA" id="ARBA00022967"/>
    </source>
</evidence>
<comment type="function">
    <text evidence="1">Core subunit of the mitochondrial membrane respiratory chain NADH dehydrogenase (Complex I) that is believed to belong to the minimal assembly required for catalysis. Complex I functions in the transfer of electrons from NADH to the respiratory chain. The immediate electron acceptor for the enzyme is believed to be ubiquinone.</text>
</comment>
<dbReference type="EC" id="7.1.1.2" evidence="4"/>
<evidence type="ECO:0000256" key="8">
    <source>
        <dbReference type="ARBA" id="ARBA00022692"/>
    </source>
</evidence>
<dbReference type="Pfam" id="PF00361">
    <property type="entry name" value="Proton_antipo_M"/>
    <property type="match status" value="1"/>
</dbReference>
<accession>A0A386B2A3</accession>
<feature type="signal peptide" evidence="19">
    <location>
        <begin position="1"/>
        <end position="17"/>
    </location>
</feature>
<feature type="chain" id="PRO_5017305764" description="NADH-ubiquinone oxidoreductase chain 2" evidence="19">
    <location>
        <begin position="18"/>
        <end position="323"/>
    </location>
</feature>
<comment type="similarity">
    <text evidence="3">Belongs to the complex I subunit 2 family.</text>
</comment>